<dbReference type="RefSeq" id="WP_244054999.1">
    <property type="nucleotide sequence ID" value="NZ_BQXH01000007.1"/>
</dbReference>
<reference evidence="2" key="1">
    <citation type="journal article" date="2022" name="Int. J. Syst. Evol. Microbiol.">
        <title>A novel species of lactic acid bacteria, Ligilactobacillus pabuli sp. nov., isolated from alfalfa silage.</title>
        <authorList>
            <person name="Tohno M."/>
            <person name="Tanizawa Y."/>
            <person name="Sawada H."/>
            <person name="Sakamoto M."/>
            <person name="Ohkuma M."/>
            <person name="Kobayashi H."/>
        </authorList>
    </citation>
    <scope>NUCLEOTIDE SEQUENCE</scope>
    <source>
        <strain evidence="2">AF129</strain>
    </source>
</reference>
<evidence type="ECO:0000313" key="3">
    <source>
        <dbReference type="Proteomes" id="UP001055149"/>
    </source>
</evidence>
<organism evidence="2 3">
    <name type="scientific">Ligilactobacillus pabuli</name>
    <dbReference type="NCBI Taxonomy" id="2886039"/>
    <lineage>
        <taxon>Bacteria</taxon>
        <taxon>Bacillati</taxon>
        <taxon>Bacillota</taxon>
        <taxon>Bacilli</taxon>
        <taxon>Lactobacillales</taxon>
        <taxon>Lactobacillaceae</taxon>
        <taxon>Ligilactobacillus</taxon>
    </lineage>
</organism>
<evidence type="ECO:0000259" key="1">
    <source>
        <dbReference type="Pfam" id="PF13338"/>
    </source>
</evidence>
<dbReference type="InterPro" id="IPR025159">
    <property type="entry name" value="AbiEi_N"/>
</dbReference>
<accession>A0ABQ5JH97</accession>
<sequence>MTQKDLVLEYLSRNGGQINAKQAEQLGVAPRTLRNMYAHDELERLAPGVYISPFELGDDFASLQYRLSKGIFFKDSALFLWGMIDRTPARYEMNFPLPYSYGLKKNEPLKIYRQSEKLYQIGITEVKTPGGNMVRVYDIERTLCDILRQRDRSDSETIKQAMNSYIAMNDKNISRLVEYANLFHVRDEVQKYMEVLL</sequence>
<gene>
    <name evidence="2" type="ORF">LPAF129_09240</name>
</gene>
<proteinExistence type="predicted"/>
<keyword evidence="3" id="KW-1185">Reference proteome</keyword>
<comment type="caution">
    <text evidence="2">The sequence shown here is derived from an EMBL/GenBank/DDBJ whole genome shotgun (WGS) entry which is preliminary data.</text>
</comment>
<feature type="domain" description="AbiEi antitoxin N-terminal" evidence="1">
    <location>
        <begin position="6"/>
        <end position="52"/>
    </location>
</feature>
<dbReference type="Pfam" id="PF13338">
    <property type="entry name" value="AbiEi_4"/>
    <property type="match status" value="1"/>
</dbReference>
<evidence type="ECO:0000313" key="2">
    <source>
        <dbReference type="EMBL" id="GKS81238.1"/>
    </source>
</evidence>
<protein>
    <submittedName>
        <fullName evidence="2">Transcriptional regulator</fullName>
    </submittedName>
</protein>
<dbReference type="EMBL" id="BQXH01000007">
    <property type="protein sequence ID" value="GKS81238.1"/>
    <property type="molecule type" value="Genomic_DNA"/>
</dbReference>
<name>A0ABQ5JH97_9LACO</name>
<dbReference type="Proteomes" id="UP001055149">
    <property type="component" value="Unassembled WGS sequence"/>
</dbReference>